<comment type="caution">
    <text evidence="1">The sequence shown here is derived from an EMBL/GenBank/DDBJ whole genome shotgun (WGS) entry which is preliminary data.</text>
</comment>
<dbReference type="OrthoDB" id="5326346at2759"/>
<accession>A0A2K0WCI6</accession>
<sequence>MSVVTHDIAPDGDVYIVLRNPNAVSVIPIVELRNYGTDPPEYIPHKRIVALSSWQLAALKDKKAAEYRFRVSSHHLTAASPVFRTMLKGPWKESVPSEEATSSEVLDQTPAVPMIREISATDWDVHAFVTVLNIIHGRNNEIPRAVSLKFVTDVAVIVHYYECAESVTLAAELWKSKAAFFEEYGKHSIMLLTISWVFSWDETFSSMARLVVEHGEGSEHVDTQDLPIAVIFGKLDQIRKPLVPSIFQRLGELRKDLLNNRTGCGRECRNMMLGTLHADKHDMQKELGSWDYAHKGVSVARVINTLISYPSPEWKDLKEKCSVHSPNCSVKALMKPTFDKIREDIRKIKLADFQAKKV</sequence>
<gene>
    <name evidence="1" type="ORF">FNYG_06686</name>
</gene>
<reference evidence="1 2" key="1">
    <citation type="submission" date="2017-06" db="EMBL/GenBank/DDBJ databases">
        <title>Genome of Fusarium nygamai isolate CS10214.</title>
        <authorList>
            <person name="Gardiner D.M."/>
            <person name="Obanor F."/>
            <person name="Kazan K."/>
        </authorList>
    </citation>
    <scope>NUCLEOTIDE SEQUENCE [LARGE SCALE GENOMIC DNA]</scope>
    <source>
        <strain evidence="1 2">CS10214</strain>
    </source>
</reference>
<dbReference type="Gene3D" id="3.30.710.10">
    <property type="entry name" value="Potassium Channel Kv1.1, Chain A"/>
    <property type="match status" value="1"/>
</dbReference>
<proteinExistence type="predicted"/>
<dbReference type="EMBL" id="MTQA01000087">
    <property type="protein sequence ID" value="PNP79989.1"/>
    <property type="molecule type" value="Genomic_DNA"/>
</dbReference>
<dbReference type="Proteomes" id="UP000236664">
    <property type="component" value="Unassembled WGS sequence"/>
</dbReference>
<dbReference type="InterPro" id="IPR011333">
    <property type="entry name" value="SKP1/BTB/POZ_sf"/>
</dbReference>
<evidence type="ECO:0000313" key="1">
    <source>
        <dbReference type="EMBL" id="PNP79989.1"/>
    </source>
</evidence>
<organism evidence="1 2">
    <name type="scientific">Gibberella nygamai</name>
    <name type="common">Bean root rot disease fungus</name>
    <name type="synonym">Fusarium nygamai</name>
    <dbReference type="NCBI Taxonomy" id="42673"/>
    <lineage>
        <taxon>Eukaryota</taxon>
        <taxon>Fungi</taxon>
        <taxon>Dikarya</taxon>
        <taxon>Ascomycota</taxon>
        <taxon>Pezizomycotina</taxon>
        <taxon>Sordariomycetes</taxon>
        <taxon>Hypocreomycetidae</taxon>
        <taxon>Hypocreales</taxon>
        <taxon>Nectriaceae</taxon>
        <taxon>Fusarium</taxon>
        <taxon>Fusarium fujikuroi species complex</taxon>
    </lineage>
</organism>
<name>A0A2K0WCI6_GIBNY</name>
<dbReference type="AlphaFoldDB" id="A0A2K0WCI6"/>
<evidence type="ECO:0000313" key="2">
    <source>
        <dbReference type="Proteomes" id="UP000236664"/>
    </source>
</evidence>
<dbReference type="STRING" id="42673.A0A2K0WCI6"/>
<protein>
    <recommendedName>
        <fullName evidence="3">BTB domain-containing protein</fullName>
    </recommendedName>
</protein>
<evidence type="ECO:0008006" key="3">
    <source>
        <dbReference type="Google" id="ProtNLM"/>
    </source>
</evidence>
<keyword evidence="2" id="KW-1185">Reference proteome</keyword>